<comment type="caution">
    <text evidence="2">The sequence shown here is derived from an EMBL/GenBank/DDBJ whole genome shotgun (WGS) entry which is preliminary data.</text>
</comment>
<dbReference type="EMBL" id="BJOL01000016">
    <property type="protein sequence ID" value="GED58829.1"/>
    <property type="molecule type" value="Genomic_DNA"/>
</dbReference>
<proteinExistence type="predicted"/>
<name>A0ABQ0T9K3_9BACL</name>
<dbReference type="Proteomes" id="UP000319498">
    <property type="component" value="Unassembled WGS sequence"/>
</dbReference>
<feature type="compositionally biased region" description="Basic and acidic residues" evidence="1">
    <location>
        <begin position="7"/>
        <end position="16"/>
    </location>
</feature>
<gene>
    <name evidence="2" type="ORF">BFO01nite_29610</name>
</gene>
<evidence type="ECO:0000256" key="1">
    <source>
        <dbReference type="SAM" id="MobiDB-lite"/>
    </source>
</evidence>
<sequence>MQMTTNKRSERGRNHPSDTLYDQPAGTIAHKARYGASEQSKQPNENGDLPNKPGGNVRT</sequence>
<keyword evidence="3" id="KW-1185">Reference proteome</keyword>
<feature type="region of interest" description="Disordered" evidence="1">
    <location>
        <begin position="1"/>
        <end position="59"/>
    </location>
</feature>
<evidence type="ECO:0000313" key="2">
    <source>
        <dbReference type="EMBL" id="GED58829.1"/>
    </source>
</evidence>
<protein>
    <submittedName>
        <fullName evidence="2">Uncharacterized protein</fullName>
    </submittedName>
</protein>
<organism evidence="2 3">
    <name type="scientific">Brevibacillus formosus</name>
    <dbReference type="NCBI Taxonomy" id="54913"/>
    <lineage>
        <taxon>Bacteria</taxon>
        <taxon>Bacillati</taxon>
        <taxon>Bacillota</taxon>
        <taxon>Bacilli</taxon>
        <taxon>Bacillales</taxon>
        <taxon>Paenibacillaceae</taxon>
        <taxon>Brevibacillus</taxon>
    </lineage>
</organism>
<accession>A0ABQ0T9K3</accession>
<reference evidence="2 3" key="1">
    <citation type="submission" date="2019-06" db="EMBL/GenBank/DDBJ databases">
        <title>Whole genome shotgun sequence of Brevibacillus formosus NBRC 15716.</title>
        <authorList>
            <person name="Hosoyama A."/>
            <person name="Uohara A."/>
            <person name="Ohji S."/>
            <person name="Ichikawa N."/>
        </authorList>
    </citation>
    <scope>NUCLEOTIDE SEQUENCE [LARGE SCALE GENOMIC DNA]</scope>
    <source>
        <strain evidence="2 3">NBRC 15716</strain>
    </source>
</reference>
<evidence type="ECO:0000313" key="3">
    <source>
        <dbReference type="Proteomes" id="UP000319498"/>
    </source>
</evidence>